<dbReference type="PANTHER" id="PTHR43292:SF4">
    <property type="entry name" value="ACYL-COA DEHYDROGENASE FADE34"/>
    <property type="match status" value="1"/>
</dbReference>
<dbReference type="InterPro" id="IPR009075">
    <property type="entry name" value="AcylCo_DH/oxidase_C"/>
</dbReference>
<dbReference type="SUPFAM" id="SSF47203">
    <property type="entry name" value="Acyl-CoA dehydrogenase C-terminal domain-like"/>
    <property type="match status" value="1"/>
</dbReference>
<organism evidence="4">
    <name type="scientific">marine sediment metagenome</name>
    <dbReference type="NCBI Taxonomy" id="412755"/>
    <lineage>
        <taxon>unclassified sequences</taxon>
        <taxon>metagenomes</taxon>
        <taxon>ecological metagenomes</taxon>
    </lineage>
</organism>
<sequence length="121" mass="12984">NGKPLSQDALIRSKLAQLQVEFEIGRLLTYRVVLVIEEGRAPNVEAAMAKAYSTAFEQHLASTAMDILGLYGQLVAESKWAPILGMAPHSYLGSKGYSLQAGTSEILRNIVAGRGLGLPSK</sequence>
<gene>
    <name evidence="4" type="ORF">S03H2_36592</name>
</gene>
<dbReference type="EMBL" id="BARU01022464">
    <property type="protein sequence ID" value="GAH57124.1"/>
    <property type="molecule type" value="Genomic_DNA"/>
</dbReference>
<dbReference type="InterPro" id="IPR052161">
    <property type="entry name" value="Mycobact_Acyl-CoA_DH"/>
</dbReference>
<keyword evidence="2" id="KW-0560">Oxidoreductase</keyword>
<dbReference type="Pfam" id="PF00441">
    <property type="entry name" value="Acyl-CoA_dh_1"/>
    <property type="match status" value="1"/>
</dbReference>
<feature type="non-terminal residue" evidence="4">
    <location>
        <position position="1"/>
    </location>
</feature>
<keyword evidence="1" id="KW-0285">Flavoprotein</keyword>
<name>X1HTH0_9ZZZZ</name>
<dbReference type="Gene3D" id="1.20.140.10">
    <property type="entry name" value="Butyryl-CoA Dehydrogenase, subunit A, domain 3"/>
    <property type="match status" value="1"/>
</dbReference>
<accession>X1HTH0</accession>
<evidence type="ECO:0000256" key="1">
    <source>
        <dbReference type="ARBA" id="ARBA00022630"/>
    </source>
</evidence>
<evidence type="ECO:0000259" key="3">
    <source>
        <dbReference type="Pfam" id="PF00441"/>
    </source>
</evidence>
<feature type="domain" description="Acyl-CoA dehydrogenase/oxidase C-terminal" evidence="3">
    <location>
        <begin position="1"/>
        <end position="114"/>
    </location>
</feature>
<dbReference type="InterPro" id="IPR036250">
    <property type="entry name" value="AcylCo_DH-like_C"/>
</dbReference>
<reference evidence="4" key="1">
    <citation type="journal article" date="2014" name="Front. Microbiol.">
        <title>High frequency of phylogenetically diverse reductive dehalogenase-homologous genes in deep subseafloor sedimentary metagenomes.</title>
        <authorList>
            <person name="Kawai M."/>
            <person name="Futagami T."/>
            <person name="Toyoda A."/>
            <person name="Takaki Y."/>
            <person name="Nishi S."/>
            <person name="Hori S."/>
            <person name="Arai W."/>
            <person name="Tsubouchi T."/>
            <person name="Morono Y."/>
            <person name="Uchiyama I."/>
            <person name="Ito T."/>
            <person name="Fujiyama A."/>
            <person name="Inagaki F."/>
            <person name="Takami H."/>
        </authorList>
    </citation>
    <scope>NUCLEOTIDE SEQUENCE</scope>
    <source>
        <strain evidence="4">Expedition CK06-06</strain>
    </source>
</reference>
<dbReference type="GO" id="GO:0005886">
    <property type="term" value="C:plasma membrane"/>
    <property type="evidence" value="ECO:0007669"/>
    <property type="project" value="TreeGrafter"/>
</dbReference>
<evidence type="ECO:0000256" key="2">
    <source>
        <dbReference type="ARBA" id="ARBA00023002"/>
    </source>
</evidence>
<proteinExistence type="predicted"/>
<comment type="caution">
    <text evidence="4">The sequence shown here is derived from an EMBL/GenBank/DDBJ whole genome shotgun (WGS) entry which is preliminary data.</text>
</comment>
<protein>
    <recommendedName>
        <fullName evidence="3">Acyl-CoA dehydrogenase/oxidase C-terminal domain-containing protein</fullName>
    </recommendedName>
</protein>
<dbReference type="GO" id="GO:0016627">
    <property type="term" value="F:oxidoreductase activity, acting on the CH-CH group of donors"/>
    <property type="evidence" value="ECO:0007669"/>
    <property type="project" value="InterPro"/>
</dbReference>
<dbReference type="AlphaFoldDB" id="X1HTH0"/>
<evidence type="ECO:0000313" key="4">
    <source>
        <dbReference type="EMBL" id="GAH57124.1"/>
    </source>
</evidence>
<dbReference type="PANTHER" id="PTHR43292">
    <property type="entry name" value="ACYL-COA DEHYDROGENASE"/>
    <property type="match status" value="1"/>
</dbReference>